<dbReference type="AlphaFoldDB" id="A0A497JJG5"/>
<reference evidence="1 2" key="1">
    <citation type="submission" date="2018-06" db="EMBL/GenBank/DDBJ databases">
        <title>Extensive metabolic versatility and redundancy in microbially diverse, dynamic hydrothermal sediments.</title>
        <authorList>
            <person name="Dombrowski N."/>
            <person name="Teske A."/>
            <person name="Baker B.J."/>
        </authorList>
    </citation>
    <scope>NUCLEOTIDE SEQUENCE [LARGE SCALE GENOMIC DNA]</scope>
    <source>
        <strain evidence="1">B9_G13</strain>
    </source>
</reference>
<accession>A0A497JJG5</accession>
<organism evidence="1 2">
    <name type="scientific">Candidatus Iainarchaeum sp</name>
    <dbReference type="NCBI Taxonomy" id="3101447"/>
    <lineage>
        <taxon>Archaea</taxon>
        <taxon>Candidatus Iainarchaeota</taxon>
        <taxon>Candidatus Iainarchaeia</taxon>
        <taxon>Candidatus Iainarchaeales</taxon>
        <taxon>Candidatus Iainarchaeaceae</taxon>
        <taxon>Candidatus Iainarchaeum</taxon>
    </lineage>
</organism>
<evidence type="ECO:0000313" key="2">
    <source>
        <dbReference type="Proteomes" id="UP000277633"/>
    </source>
</evidence>
<dbReference type="EMBL" id="QMWO01000023">
    <property type="protein sequence ID" value="RLG70084.1"/>
    <property type="molecule type" value="Genomic_DNA"/>
</dbReference>
<evidence type="ECO:0000313" key="1">
    <source>
        <dbReference type="EMBL" id="RLG70084.1"/>
    </source>
</evidence>
<name>A0A497JJG5_9ARCH</name>
<protein>
    <submittedName>
        <fullName evidence="1">Uncharacterized protein</fullName>
    </submittedName>
</protein>
<dbReference type="Proteomes" id="UP000277633">
    <property type="component" value="Unassembled WGS sequence"/>
</dbReference>
<comment type="caution">
    <text evidence="1">The sequence shown here is derived from an EMBL/GenBank/DDBJ whole genome shotgun (WGS) entry which is preliminary data.</text>
</comment>
<gene>
    <name evidence="1" type="ORF">DRO07_01000</name>
</gene>
<sequence length="61" mass="7454">MKIVRKVEFEAMPLEKLELEKQRMFKRVLKGEEPKKYRNLLYELLGVIECKRRFELNVEIA</sequence>
<proteinExistence type="predicted"/>